<dbReference type="InterPro" id="IPR013783">
    <property type="entry name" value="Ig-like_fold"/>
</dbReference>
<dbReference type="Pfam" id="PF13330">
    <property type="entry name" value="Mucin2_WxxW"/>
    <property type="match status" value="1"/>
</dbReference>
<dbReference type="PROSITE" id="PS50835">
    <property type="entry name" value="IG_LIKE"/>
    <property type="match status" value="1"/>
</dbReference>
<dbReference type="Proteomes" id="UP001142489">
    <property type="component" value="Unassembled WGS sequence"/>
</dbReference>
<evidence type="ECO:0000256" key="1">
    <source>
        <dbReference type="ARBA" id="ARBA00004498"/>
    </source>
</evidence>
<evidence type="ECO:0000256" key="6">
    <source>
        <dbReference type="ARBA" id="ARBA00023157"/>
    </source>
</evidence>
<dbReference type="InterPro" id="IPR003598">
    <property type="entry name" value="Ig_sub2"/>
</dbReference>
<dbReference type="Pfam" id="PF23599">
    <property type="entry name" value="CILP_C"/>
    <property type="match status" value="1"/>
</dbReference>
<dbReference type="PROSITE" id="PS50092">
    <property type="entry name" value="TSP1"/>
    <property type="match status" value="1"/>
</dbReference>
<evidence type="ECO:0000256" key="4">
    <source>
        <dbReference type="ARBA" id="ARBA00022685"/>
    </source>
</evidence>
<keyword evidence="5" id="KW-0732">Signal</keyword>
<organism evidence="11 12">
    <name type="scientific">Phrynocephalus forsythii</name>
    <dbReference type="NCBI Taxonomy" id="171643"/>
    <lineage>
        <taxon>Eukaryota</taxon>
        <taxon>Metazoa</taxon>
        <taxon>Chordata</taxon>
        <taxon>Craniata</taxon>
        <taxon>Vertebrata</taxon>
        <taxon>Euteleostomi</taxon>
        <taxon>Lepidosauria</taxon>
        <taxon>Squamata</taxon>
        <taxon>Bifurcata</taxon>
        <taxon>Unidentata</taxon>
        <taxon>Episquamata</taxon>
        <taxon>Toxicofera</taxon>
        <taxon>Iguania</taxon>
        <taxon>Acrodonta</taxon>
        <taxon>Agamidae</taxon>
        <taxon>Agaminae</taxon>
        <taxon>Phrynocephalus</taxon>
    </lineage>
</organism>
<dbReference type="InterPro" id="IPR056258">
    <property type="entry name" value="CILP-1/2_C"/>
</dbReference>
<evidence type="ECO:0000256" key="7">
    <source>
        <dbReference type="ARBA" id="ARBA00023180"/>
    </source>
</evidence>
<evidence type="ECO:0000256" key="9">
    <source>
        <dbReference type="SAM" id="MobiDB-lite"/>
    </source>
</evidence>
<dbReference type="InterPro" id="IPR025155">
    <property type="entry name" value="WxxW_domain"/>
</dbReference>
<dbReference type="EMBL" id="JAPFRF010000014">
    <property type="protein sequence ID" value="KAJ7311165.1"/>
    <property type="molecule type" value="Genomic_DNA"/>
</dbReference>
<proteinExistence type="predicted"/>
<keyword evidence="8" id="KW-0393">Immunoglobulin domain</keyword>
<sequence length="1149" mass="128460">MPLGRSSGETQKAGVLGERVLKQAVSRIPPGQKRQALPAKSSPDSHGTWTAWFNIDHPGGNGDYERMDAIRFYYRERVCPQPLQIEARTTDWIPAADTGQVVHASPREGFWCLNKKQPAGEMCLNYAVRFLCPAGSLPQDAKMLWSSWSRWSECSAKCDETGTQTRSRTCLAESLWDPRCEEVSEEGRRCSGPPCPVCNMTCSMGRVNAECDACMCEEHLLHGKVSLQDGAPAAGTAVYRQDQPAKLLTVADDEGVFQVPGICPDGKTILLIRKPKYATALPYMMTHPESKARKEGQSVSFCCQAVGDPEPAQYYWFHNETLLDPMLYKYKNNLVLKNLNVDHAGQYFCKTSNDAGSVKSHAATLSVIAKNGAPCDPKPESNLVQLPHDCFQNSTGSFHYEVGRCPSRPCPGMQDKGLRCKDTVAYCCGVSKMETREIACIGYTLPIKVAVECGCQKCTKAKVIVRGRAVASDTEEPLRFGHIYLGNNRVGMTGYRGTFSVQVPPNTERLVLTFVDRLNKFVNTTKVLPFNKNGGAVYHEIKMLRKKPPIILDSTQTSEIPLGDLEGEDPIAQLEIPPNTFYRQNGQPYVGKVKASVTFLDPRNISSAPIAQSDLNFVDDQGDMLPLRTYGMFSMDFTDETATEPLNAGNVKVHLDSSQVSMPEHLAGMKLWSLNPQTGLWEEEGDFHLDKSRRGKREERTFLVGNMEIRERRLFNLDVPESRRCYIKVRTYRSERYLPSEQVSGVVVSVINLEPTPGYSSNPRAWGRFDSAVTGSSGACVPAFCDDQNPDAYSAYIMASLVGEELEAVPSSPRLNPAAVGVPQPYLSKLKYQRTDHYDRQVKKTAFRISVAKPTPNAAEESNGPIYPYEKLQECEAAPYMAAHFRFYRVEGDRYDYNTVPFNEDDPVNWTEDYLAWWPRPTEFRACYIKVKISGPLEVNVRSRNMGGTHPRTSGKLYGIRDVRSIRDLDQPNLSTACLEFKCSGMLYDQERIDRTMVKIIPQGNCYRESVNGMLHEYLVNHLPVAVNNDSSQYTMLAPLDPLGHNYGIYTVTDQDPRTAKEIALGRCFDGTSDGSSRIMKSNVGIALTFICQEKEVQQQNLFESLRNAPGRFPASPLRERIGLRRPSRGRVRIRGQGVPFVRTPQKGR</sequence>
<accession>A0A9Q1AU10</accession>
<evidence type="ECO:0000313" key="11">
    <source>
        <dbReference type="EMBL" id="KAJ7311165.1"/>
    </source>
</evidence>
<dbReference type="Pfam" id="PF13927">
    <property type="entry name" value="Ig_3"/>
    <property type="match status" value="1"/>
</dbReference>
<dbReference type="InterPro" id="IPR056255">
    <property type="entry name" value="CILP-1/2_dom"/>
</dbReference>
<keyword evidence="12" id="KW-1185">Reference proteome</keyword>
<evidence type="ECO:0000313" key="12">
    <source>
        <dbReference type="Proteomes" id="UP001142489"/>
    </source>
</evidence>
<dbReference type="Gene3D" id="2.20.100.10">
    <property type="entry name" value="Thrombospondin type-1 (TSP1) repeat"/>
    <property type="match status" value="1"/>
</dbReference>
<dbReference type="SMART" id="SM00408">
    <property type="entry name" value="IGc2"/>
    <property type="match status" value="1"/>
</dbReference>
<dbReference type="OrthoDB" id="9929167at2759"/>
<reference evidence="11" key="1">
    <citation type="journal article" date="2023" name="DNA Res.">
        <title>Chromosome-level genome assembly of Phrynocephalus forsythii using third-generation DNA sequencing and Hi-C analysis.</title>
        <authorList>
            <person name="Qi Y."/>
            <person name="Zhao W."/>
            <person name="Zhao Y."/>
            <person name="Niu C."/>
            <person name="Cao S."/>
            <person name="Zhang Y."/>
        </authorList>
    </citation>
    <scope>NUCLEOTIDE SEQUENCE</scope>
    <source>
        <tissue evidence="11">Muscle</tissue>
    </source>
</reference>
<evidence type="ECO:0000256" key="5">
    <source>
        <dbReference type="ARBA" id="ARBA00022729"/>
    </source>
</evidence>
<dbReference type="PANTHER" id="PTHR15031">
    <property type="entry name" value="CARTILAGE INTERMEDIATE LAYER PROTEIN CLIP"/>
    <property type="match status" value="1"/>
</dbReference>
<comment type="caution">
    <text evidence="11">The sequence shown here is derived from an EMBL/GenBank/DDBJ whole genome shotgun (WGS) entry which is preliminary data.</text>
</comment>
<keyword evidence="4" id="KW-0165">Cleavage on pair of basic residues</keyword>
<dbReference type="SMART" id="SM00409">
    <property type="entry name" value="IG"/>
    <property type="match status" value="1"/>
</dbReference>
<protein>
    <recommendedName>
        <fullName evidence="10">Ig-like domain-containing protein</fullName>
    </recommendedName>
</protein>
<dbReference type="Pfam" id="PF00090">
    <property type="entry name" value="TSP_1"/>
    <property type="match status" value="1"/>
</dbReference>
<dbReference type="FunFam" id="2.60.40.10:FF:001254">
    <property type="entry name" value="Cartilage intermediate layer protein 2"/>
    <property type="match status" value="1"/>
</dbReference>
<dbReference type="InterPro" id="IPR007110">
    <property type="entry name" value="Ig-like_dom"/>
</dbReference>
<dbReference type="Pfam" id="PF23708">
    <property type="entry name" value="CILP_5th"/>
    <property type="match status" value="1"/>
</dbReference>
<feature type="domain" description="Ig-like" evidence="10">
    <location>
        <begin position="282"/>
        <end position="366"/>
    </location>
</feature>
<dbReference type="InterPro" id="IPR056257">
    <property type="entry name" value="CILP-1/2_8th"/>
</dbReference>
<dbReference type="InterPro" id="IPR000884">
    <property type="entry name" value="TSP1_rpt"/>
</dbReference>
<evidence type="ECO:0000259" key="10">
    <source>
        <dbReference type="PROSITE" id="PS50835"/>
    </source>
</evidence>
<keyword evidence="3" id="KW-0272">Extracellular matrix</keyword>
<evidence type="ECO:0000256" key="2">
    <source>
        <dbReference type="ARBA" id="ARBA00022525"/>
    </source>
</evidence>
<dbReference type="AlphaFoldDB" id="A0A9Q1AU10"/>
<evidence type="ECO:0000256" key="3">
    <source>
        <dbReference type="ARBA" id="ARBA00022530"/>
    </source>
</evidence>
<dbReference type="Gene3D" id="2.60.40.10">
    <property type="entry name" value="Immunoglobulins"/>
    <property type="match status" value="1"/>
</dbReference>
<dbReference type="InterPro" id="IPR003599">
    <property type="entry name" value="Ig_sub"/>
</dbReference>
<dbReference type="SUPFAM" id="SSF82895">
    <property type="entry name" value="TSP-1 type 1 repeat"/>
    <property type="match status" value="1"/>
</dbReference>
<name>A0A9Q1AU10_9SAUR</name>
<comment type="subcellular location">
    <subcellularLocation>
        <location evidence="1">Secreted</location>
        <location evidence="1">Extracellular space</location>
        <location evidence="1">Extracellular matrix</location>
    </subcellularLocation>
</comment>
<dbReference type="InterPro" id="IPR036383">
    <property type="entry name" value="TSP1_rpt_sf"/>
</dbReference>
<dbReference type="Pfam" id="PF23591">
    <property type="entry name" value="CILP"/>
    <property type="match status" value="1"/>
</dbReference>
<dbReference type="InterPro" id="IPR039675">
    <property type="entry name" value="CILP1/CILP2"/>
</dbReference>
<evidence type="ECO:0000256" key="8">
    <source>
        <dbReference type="ARBA" id="ARBA00023319"/>
    </source>
</evidence>
<keyword evidence="7" id="KW-0325">Glycoprotein</keyword>
<dbReference type="SMART" id="SM00209">
    <property type="entry name" value="TSP1"/>
    <property type="match status" value="1"/>
</dbReference>
<dbReference type="SUPFAM" id="SSF48726">
    <property type="entry name" value="Immunoglobulin"/>
    <property type="match status" value="1"/>
</dbReference>
<keyword evidence="2" id="KW-0964">Secreted</keyword>
<dbReference type="Pfam" id="PF23730">
    <property type="entry name" value="CILP_8th"/>
    <property type="match status" value="1"/>
</dbReference>
<feature type="region of interest" description="Disordered" evidence="9">
    <location>
        <begin position="25"/>
        <end position="45"/>
    </location>
</feature>
<gene>
    <name evidence="11" type="ORF">JRQ81_006771</name>
</gene>
<keyword evidence="6" id="KW-1015">Disulfide bond</keyword>
<dbReference type="InterPro" id="IPR056256">
    <property type="entry name" value="CILP-1/2_b-sand_dom2"/>
</dbReference>
<dbReference type="GO" id="GO:0005615">
    <property type="term" value="C:extracellular space"/>
    <property type="evidence" value="ECO:0007669"/>
    <property type="project" value="TreeGrafter"/>
</dbReference>
<dbReference type="InterPro" id="IPR036179">
    <property type="entry name" value="Ig-like_dom_sf"/>
</dbReference>
<dbReference type="PANTHER" id="PTHR15031:SF3">
    <property type="entry name" value="CARTILAGE INTERMEDIATE LAYER PROTEIN 1"/>
    <property type="match status" value="1"/>
</dbReference>